<evidence type="ECO:0000256" key="1">
    <source>
        <dbReference type="SAM" id="MobiDB-lite"/>
    </source>
</evidence>
<sequence>MTTPAGEEQYGAASPARAQAFDALTQSQQGGTTQIQGILYINNKEYARSPIFTSGQGAARRNSRYALRSEMRRDDEMGKEVRMSYNDAEVPTLDWGYDKAKAAARDFKANKKGVHSVQYDLVALKNGTCNGCKVRQQKFANDMTDIFPATYSNSKNTWRVAVKPNYDNYQNLPMAPGRRDRETGQALSTYGYADAKLKSNAYTQDHHPETSDLYWQASHTPGGEAGWVAPEDAAGASYSGSRVPESDRHSPNFSSPSNSTGGTPPKSQTPQPYETPQSTDSAQGDTWEAMIANENGETQMAWLTTQFEGKLAIYNGEEGDKAGWDFAPKGTQVLNAATNEWETARKVEKGAQADTAAAQGSSSSAAPAQEKGKGKKGKRSR</sequence>
<gene>
    <name evidence="2" type="ORF">F7R91_31485</name>
</gene>
<feature type="region of interest" description="Disordered" evidence="1">
    <location>
        <begin position="346"/>
        <end position="381"/>
    </location>
</feature>
<proteinExistence type="predicted"/>
<dbReference type="Proteomes" id="UP000442707">
    <property type="component" value="Unassembled WGS sequence"/>
</dbReference>
<reference evidence="2 3" key="1">
    <citation type="submission" date="2019-09" db="EMBL/GenBank/DDBJ databases">
        <title>Screening of Novel Bioactive Compounds from Soil-Associated.</title>
        <authorList>
            <person name="Zhao S."/>
        </authorList>
    </citation>
    <scope>NUCLEOTIDE SEQUENCE [LARGE SCALE GENOMIC DNA]</scope>
    <source>
        <strain evidence="2 3">HIT-DPA4</strain>
    </source>
</reference>
<dbReference type="RefSeq" id="WP_150954641.1">
    <property type="nucleotide sequence ID" value="NZ_VZRB01000029.1"/>
</dbReference>
<evidence type="ECO:0000313" key="2">
    <source>
        <dbReference type="EMBL" id="KAB1141733.1"/>
    </source>
</evidence>
<comment type="caution">
    <text evidence="2">The sequence shown here is derived from an EMBL/GenBank/DDBJ whole genome shotgun (WGS) entry which is preliminary data.</text>
</comment>
<feature type="compositionally biased region" description="Polar residues" evidence="1">
    <location>
        <begin position="268"/>
        <end position="282"/>
    </location>
</feature>
<accession>A0A6H9UTU8</accession>
<dbReference type="EMBL" id="VZRB01000029">
    <property type="protein sequence ID" value="KAB1141733.1"/>
    <property type="molecule type" value="Genomic_DNA"/>
</dbReference>
<feature type="compositionally biased region" description="Low complexity" evidence="1">
    <location>
        <begin position="251"/>
        <end position="266"/>
    </location>
</feature>
<name>A0A6H9UTU8_9ACTN</name>
<organism evidence="2 3">
    <name type="scientific">Streptomyces luteolifulvus</name>
    <dbReference type="NCBI Taxonomy" id="2615112"/>
    <lineage>
        <taxon>Bacteria</taxon>
        <taxon>Bacillati</taxon>
        <taxon>Actinomycetota</taxon>
        <taxon>Actinomycetes</taxon>
        <taxon>Kitasatosporales</taxon>
        <taxon>Streptomycetaceae</taxon>
        <taxon>Streptomyces</taxon>
    </lineage>
</organism>
<dbReference type="AlphaFoldDB" id="A0A6H9UTU8"/>
<feature type="region of interest" description="Disordered" evidence="1">
    <location>
        <begin position="223"/>
        <end position="282"/>
    </location>
</feature>
<feature type="compositionally biased region" description="Low complexity" evidence="1">
    <location>
        <begin position="352"/>
        <end position="369"/>
    </location>
</feature>
<evidence type="ECO:0000313" key="3">
    <source>
        <dbReference type="Proteomes" id="UP000442707"/>
    </source>
</evidence>
<protein>
    <submittedName>
        <fullName evidence="2">Uncharacterized protein</fullName>
    </submittedName>
</protein>
<keyword evidence="3" id="KW-1185">Reference proteome</keyword>